<gene>
    <name evidence="2" type="ORF">AK830_g5189</name>
</gene>
<dbReference type="PANTHER" id="PTHR42858:SF1">
    <property type="entry name" value="LD15494P"/>
    <property type="match status" value="1"/>
</dbReference>
<organism evidence="2 3">
    <name type="scientific">Neonectria ditissima</name>
    <dbReference type="NCBI Taxonomy" id="78410"/>
    <lineage>
        <taxon>Eukaryota</taxon>
        <taxon>Fungi</taxon>
        <taxon>Dikarya</taxon>
        <taxon>Ascomycota</taxon>
        <taxon>Pezizomycotina</taxon>
        <taxon>Sordariomycetes</taxon>
        <taxon>Hypocreomycetidae</taxon>
        <taxon>Hypocreales</taxon>
        <taxon>Nectriaceae</taxon>
        <taxon>Neonectria</taxon>
    </lineage>
</organism>
<dbReference type="PANTHER" id="PTHR42858">
    <property type="entry name" value="AMINOTRANSFERASE"/>
    <property type="match status" value="1"/>
</dbReference>
<dbReference type="FunFam" id="3.40.640.10:FF:000080">
    <property type="entry name" value="Aminotransferase, putative"/>
    <property type="match status" value="1"/>
</dbReference>
<evidence type="ECO:0000313" key="3">
    <source>
        <dbReference type="Proteomes" id="UP000050424"/>
    </source>
</evidence>
<dbReference type="Gene3D" id="3.90.1150.10">
    <property type="entry name" value="Aspartate Aminotransferase, domain 1"/>
    <property type="match status" value="1"/>
</dbReference>
<reference evidence="2 3" key="1">
    <citation type="submission" date="2015-09" db="EMBL/GenBank/DDBJ databases">
        <title>Draft genome of a European isolate of the apple canker pathogen Neonectria ditissima.</title>
        <authorList>
            <person name="Gomez-Cortecero A."/>
            <person name="Harrison R.J."/>
            <person name="Armitage A.D."/>
        </authorList>
    </citation>
    <scope>NUCLEOTIDE SEQUENCE [LARGE SCALE GENOMIC DNA]</scope>
    <source>
        <strain evidence="2 3">R09/05</strain>
    </source>
</reference>
<accession>A0A0P7B4Y5</accession>
<feature type="domain" description="Aminotransferase class I/classII large" evidence="1">
    <location>
        <begin position="36"/>
        <end position="340"/>
    </location>
</feature>
<dbReference type="GO" id="GO:0047536">
    <property type="term" value="F:2-aminoadipate transaminase activity"/>
    <property type="evidence" value="ECO:0007669"/>
    <property type="project" value="TreeGrafter"/>
</dbReference>
<name>A0A0P7B4Y5_9HYPO</name>
<dbReference type="STRING" id="78410.A0A0P7B4Y5"/>
<dbReference type="AlphaFoldDB" id="A0A0P7B4Y5"/>
<dbReference type="InterPro" id="IPR015422">
    <property type="entry name" value="PyrdxlP-dep_Trfase_small"/>
</dbReference>
<sequence>MSQHINLQLGWPSPSLFPASQLLSSASEILTSPKKTSAALIYGPDAGYQPLRQAVATWLTSVYLPQESIPAERICITNGASANLENILAKFTEPGYTKRIWMIEPSYFLACPIFTDAGFEGRLRGVPEDEEGLDVDFLRTSLQRVDAEEQQESPKFKTGSRYRHLYRHVIYAVPTFANPSGKTMSLRRRHELVKLAREHDALVVTDDVYDVLRWPVKEDAAVSDLDDAPARIIDLDRTLDAGPKDEWGNAVSNGSFSKIIAPGVRTGWAEATPAFILALSQVGATRSGGCPSHLAASFVHEMIATGALEKHIHDVLIPTYRSRYYAMFKAIETHLVPLGFRVSTGKPYEASLAANGETNGHARKEAAAGGYFTYITAPEDLSLSVGDLATKALEKYDLKFAYGGMMTVEGDEGSSERAAEGFGNGIRLCWAWHTEEEIEEGIQRLARLTTEVKAE</sequence>
<evidence type="ECO:0000259" key="1">
    <source>
        <dbReference type="Pfam" id="PF00155"/>
    </source>
</evidence>
<dbReference type="InterPro" id="IPR004839">
    <property type="entry name" value="Aminotransferase_I/II_large"/>
</dbReference>
<dbReference type="Gene3D" id="3.40.640.10">
    <property type="entry name" value="Type I PLP-dependent aspartate aminotransferase-like (Major domain)"/>
    <property type="match status" value="1"/>
</dbReference>
<proteinExistence type="predicted"/>
<dbReference type="CDD" id="cd00609">
    <property type="entry name" value="AAT_like"/>
    <property type="match status" value="1"/>
</dbReference>
<dbReference type="InterPro" id="IPR015421">
    <property type="entry name" value="PyrdxlP-dep_Trfase_major"/>
</dbReference>
<dbReference type="InterPro" id="IPR015424">
    <property type="entry name" value="PyrdxlP-dep_Trfase"/>
</dbReference>
<evidence type="ECO:0000313" key="2">
    <source>
        <dbReference type="EMBL" id="KPM41403.1"/>
    </source>
</evidence>
<keyword evidence="3" id="KW-1185">Reference proteome</keyword>
<dbReference type="EMBL" id="LKCW01000066">
    <property type="protein sequence ID" value="KPM41403.1"/>
    <property type="molecule type" value="Genomic_DNA"/>
</dbReference>
<dbReference type="SUPFAM" id="SSF53383">
    <property type="entry name" value="PLP-dependent transferases"/>
    <property type="match status" value="1"/>
</dbReference>
<comment type="caution">
    <text evidence="2">The sequence shown here is derived from an EMBL/GenBank/DDBJ whole genome shotgun (WGS) entry which is preliminary data.</text>
</comment>
<protein>
    <recommendedName>
        <fullName evidence="1">Aminotransferase class I/classII large domain-containing protein</fullName>
    </recommendedName>
</protein>
<dbReference type="Proteomes" id="UP000050424">
    <property type="component" value="Unassembled WGS sequence"/>
</dbReference>
<dbReference type="GO" id="GO:0030170">
    <property type="term" value="F:pyridoxal phosphate binding"/>
    <property type="evidence" value="ECO:0007669"/>
    <property type="project" value="InterPro"/>
</dbReference>
<dbReference type="Pfam" id="PF00155">
    <property type="entry name" value="Aminotran_1_2"/>
    <property type="match status" value="1"/>
</dbReference>
<dbReference type="OrthoDB" id="7042322at2759"/>